<proteinExistence type="inferred from homology"/>
<keyword evidence="3 7" id="KW-0032">Aminotransferase</keyword>
<comment type="caution">
    <text evidence="7">The sequence shown here is derived from an EMBL/GenBank/DDBJ whole genome shotgun (WGS) entry which is preliminary data.</text>
</comment>
<dbReference type="FunFam" id="3.40.640.10:FF:000024">
    <property type="entry name" value="Kynurenine--oxoglutarate transaminase 3"/>
    <property type="match status" value="1"/>
</dbReference>
<sequence length="406" mass="43403">MAAGGTYAGGVASVDHALTSKLASFGTTVFAEMTALAIETGAINLGQGFPDTDGPAEVLDAAVEAIRSGVNQYPPGPGLPVLREAIVEHQQRFYGLDYDVDAEVLVTAGATEALAGALLGMLDEGDEVVLFEPMYDSYQACIALAGGVLKPVVLRPDFEGDGRYGFDRDEFVAAVSPRTKLILLNTPHNPTGKVFTRDELQFIADVAIEHDLLVVTDEVYEHLVFSGAEHVPMATLPGMAERTLCISSGGKTFNTTGWKTGWMCGPAPMINAAKMAKQFLTYVNGAPFQPAIATGLRLPDSFYDHLAADLEAKRDRLLPGLEAAGFEVFVPEATYFTTVDIRPVRPDGDGIAFCMSLPVDVGVVAIPTQVFYANPEHGRHLVRFACCKRFEVLDQAVERLASLGAS</sequence>
<dbReference type="PANTHER" id="PTHR43807:SF20">
    <property type="entry name" value="FI04487P"/>
    <property type="match status" value="1"/>
</dbReference>
<evidence type="ECO:0000256" key="3">
    <source>
        <dbReference type="ARBA" id="ARBA00022576"/>
    </source>
</evidence>
<evidence type="ECO:0000313" key="8">
    <source>
        <dbReference type="Proteomes" id="UP000294558"/>
    </source>
</evidence>
<comment type="cofactor">
    <cofactor evidence="1">
        <name>pyridoxal 5'-phosphate</name>
        <dbReference type="ChEBI" id="CHEBI:597326"/>
    </cofactor>
</comment>
<evidence type="ECO:0000313" key="7">
    <source>
        <dbReference type="EMBL" id="TDT15017.1"/>
    </source>
</evidence>
<accession>A0A4R7HVJ3</accession>
<reference evidence="7 8" key="1">
    <citation type="submission" date="2019-03" db="EMBL/GenBank/DDBJ databases">
        <title>Sequencing the genomes of 1000 actinobacteria strains.</title>
        <authorList>
            <person name="Klenk H.-P."/>
        </authorList>
    </citation>
    <scope>NUCLEOTIDE SEQUENCE [LARGE SCALE GENOMIC DNA]</scope>
    <source>
        <strain evidence="7 8">DSM 18936</strain>
    </source>
</reference>
<evidence type="ECO:0000256" key="5">
    <source>
        <dbReference type="ARBA" id="ARBA00022898"/>
    </source>
</evidence>
<evidence type="ECO:0000259" key="6">
    <source>
        <dbReference type="Pfam" id="PF00155"/>
    </source>
</evidence>
<dbReference type="Gene3D" id="3.90.1150.10">
    <property type="entry name" value="Aspartate Aminotransferase, domain 1"/>
    <property type="match status" value="1"/>
</dbReference>
<feature type="domain" description="Aminotransferase class I/classII large" evidence="6">
    <location>
        <begin position="42"/>
        <end position="400"/>
    </location>
</feature>
<evidence type="ECO:0000256" key="1">
    <source>
        <dbReference type="ARBA" id="ARBA00001933"/>
    </source>
</evidence>
<dbReference type="CDD" id="cd00609">
    <property type="entry name" value="AAT_like"/>
    <property type="match status" value="1"/>
</dbReference>
<dbReference type="Pfam" id="PF00155">
    <property type="entry name" value="Aminotran_1_2"/>
    <property type="match status" value="1"/>
</dbReference>
<dbReference type="GO" id="GO:0016212">
    <property type="term" value="F:kynurenine-oxoglutarate transaminase activity"/>
    <property type="evidence" value="ECO:0007669"/>
    <property type="project" value="TreeGrafter"/>
</dbReference>
<dbReference type="Proteomes" id="UP000294558">
    <property type="component" value="Unassembled WGS sequence"/>
</dbReference>
<name>A0A4R7HVJ3_9ACTN</name>
<dbReference type="GO" id="GO:0030170">
    <property type="term" value="F:pyridoxal phosphate binding"/>
    <property type="evidence" value="ECO:0007669"/>
    <property type="project" value="InterPro"/>
</dbReference>
<dbReference type="EMBL" id="SOAU01000001">
    <property type="protein sequence ID" value="TDT15017.1"/>
    <property type="molecule type" value="Genomic_DNA"/>
</dbReference>
<dbReference type="InterPro" id="IPR015421">
    <property type="entry name" value="PyrdxlP-dep_Trfase_major"/>
</dbReference>
<keyword evidence="5" id="KW-0663">Pyridoxal phosphate</keyword>
<dbReference type="NCBIfam" id="NF005855">
    <property type="entry name" value="PRK07777.1"/>
    <property type="match status" value="1"/>
</dbReference>
<gene>
    <name evidence="7" type="ORF">BDK89_0577</name>
</gene>
<dbReference type="Gene3D" id="3.40.640.10">
    <property type="entry name" value="Type I PLP-dependent aspartate aminotransferase-like (Major domain)"/>
    <property type="match status" value="1"/>
</dbReference>
<protein>
    <submittedName>
        <fullName evidence="7">N-succinyldiaminopimelate aminotransferase</fullName>
    </submittedName>
</protein>
<dbReference type="PANTHER" id="PTHR43807">
    <property type="entry name" value="FI04487P"/>
    <property type="match status" value="1"/>
</dbReference>
<dbReference type="SUPFAM" id="SSF53383">
    <property type="entry name" value="PLP-dependent transferases"/>
    <property type="match status" value="1"/>
</dbReference>
<evidence type="ECO:0000256" key="2">
    <source>
        <dbReference type="ARBA" id="ARBA00007441"/>
    </source>
</evidence>
<dbReference type="InterPro" id="IPR015422">
    <property type="entry name" value="PyrdxlP-dep_Trfase_small"/>
</dbReference>
<dbReference type="AlphaFoldDB" id="A0A4R7HVJ3"/>
<dbReference type="InterPro" id="IPR051326">
    <property type="entry name" value="Kynurenine-oxoglutarate_AT"/>
</dbReference>
<evidence type="ECO:0000256" key="4">
    <source>
        <dbReference type="ARBA" id="ARBA00022679"/>
    </source>
</evidence>
<comment type="similarity">
    <text evidence="2">Belongs to the class-I pyridoxal-phosphate-dependent aminotransferase family.</text>
</comment>
<dbReference type="InterPro" id="IPR004839">
    <property type="entry name" value="Aminotransferase_I/II_large"/>
</dbReference>
<organism evidence="7 8">
    <name type="scientific">Ilumatobacter fluminis</name>
    <dbReference type="NCBI Taxonomy" id="467091"/>
    <lineage>
        <taxon>Bacteria</taxon>
        <taxon>Bacillati</taxon>
        <taxon>Actinomycetota</taxon>
        <taxon>Acidimicrobiia</taxon>
        <taxon>Acidimicrobiales</taxon>
        <taxon>Ilumatobacteraceae</taxon>
        <taxon>Ilumatobacter</taxon>
    </lineage>
</organism>
<dbReference type="InterPro" id="IPR015424">
    <property type="entry name" value="PyrdxlP-dep_Trfase"/>
</dbReference>
<keyword evidence="8" id="KW-1185">Reference proteome</keyword>
<keyword evidence="4 7" id="KW-0808">Transferase</keyword>
<dbReference type="GO" id="GO:0005737">
    <property type="term" value="C:cytoplasm"/>
    <property type="evidence" value="ECO:0007669"/>
    <property type="project" value="TreeGrafter"/>
</dbReference>